<name>A0A7X4WEY3_9GAMM</name>
<dbReference type="InterPro" id="IPR010994">
    <property type="entry name" value="RuvA_2-like"/>
</dbReference>
<dbReference type="InterPro" id="IPR004509">
    <property type="entry name" value="Competence_ComEA_HhH"/>
</dbReference>
<protein>
    <submittedName>
        <fullName evidence="1">Transporter</fullName>
    </submittedName>
</protein>
<evidence type="ECO:0000313" key="2">
    <source>
        <dbReference type="Proteomes" id="UP000465712"/>
    </source>
</evidence>
<organism evidence="1 2">
    <name type="scientific">Photobacterium halotolerans</name>
    <dbReference type="NCBI Taxonomy" id="265726"/>
    <lineage>
        <taxon>Bacteria</taxon>
        <taxon>Pseudomonadati</taxon>
        <taxon>Pseudomonadota</taxon>
        <taxon>Gammaproteobacteria</taxon>
        <taxon>Vibrionales</taxon>
        <taxon>Vibrionaceae</taxon>
        <taxon>Photobacterium</taxon>
    </lineage>
</organism>
<dbReference type="Gene3D" id="1.10.150.280">
    <property type="entry name" value="AF1531-like domain"/>
    <property type="match status" value="1"/>
</dbReference>
<proteinExistence type="predicted"/>
<dbReference type="SUPFAM" id="SSF47781">
    <property type="entry name" value="RuvA domain 2-like"/>
    <property type="match status" value="1"/>
</dbReference>
<dbReference type="OrthoDB" id="7510573at2"/>
<dbReference type="InterPro" id="IPR051675">
    <property type="entry name" value="Endo/Exo/Phosphatase_dom_1"/>
</dbReference>
<dbReference type="AlphaFoldDB" id="A0A7X4WEY3"/>
<dbReference type="Pfam" id="PF12836">
    <property type="entry name" value="HHH_3"/>
    <property type="match status" value="1"/>
</dbReference>
<dbReference type="Proteomes" id="UP000465712">
    <property type="component" value="Unassembled WGS sequence"/>
</dbReference>
<reference evidence="1 2" key="1">
    <citation type="submission" date="2017-05" db="EMBL/GenBank/DDBJ databases">
        <title>High clonality and local adaptation shapes Vibrionaceae linages within an endangered oasis.</title>
        <authorList>
            <person name="Vazquez-Rosas-Landa M."/>
        </authorList>
    </citation>
    <scope>NUCLEOTIDE SEQUENCE [LARGE SCALE GENOMIC DNA]</scope>
    <source>
        <strain evidence="1 2">P46_P4S1P180</strain>
    </source>
</reference>
<dbReference type="RefSeq" id="WP_027252848.1">
    <property type="nucleotide sequence ID" value="NZ_WXWU01000108.1"/>
</dbReference>
<gene>
    <name evidence="1" type="ORF">CAG72_18290</name>
</gene>
<dbReference type="EMBL" id="WXWW01000259">
    <property type="protein sequence ID" value="NAW67147.1"/>
    <property type="molecule type" value="Genomic_DNA"/>
</dbReference>
<evidence type="ECO:0000313" key="1">
    <source>
        <dbReference type="EMBL" id="NAW67147.1"/>
    </source>
</evidence>
<dbReference type="PANTHER" id="PTHR21180">
    <property type="entry name" value="ENDONUCLEASE/EXONUCLEASE/PHOSPHATASE FAMILY DOMAIN-CONTAINING PROTEIN 1"/>
    <property type="match status" value="1"/>
</dbReference>
<dbReference type="GO" id="GO:0015627">
    <property type="term" value="C:type II protein secretion system complex"/>
    <property type="evidence" value="ECO:0007669"/>
    <property type="project" value="TreeGrafter"/>
</dbReference>
<dbReference type="NCBIfam" id="TIGR00426">
    <property type="entry name" value="competence protein ComEA helix-hairpin-helix repeat region"/>
    <property type="match status" value="1"/>
</dbReference>
<comment type="caution">
    <text evidence="1">The sequence shown here is derived from an EMBL/GenBank/DDBJ whole genome shotgun (WGS) entry which is preliminary data.</text>
</comment>
<dbReference type="GO" id="GO:0015628">
    <property type="term" value="P:protein secretion by the type II secretion system"/>
    <property type="evidence" value="ECO:0007669"/>
    <property type="project" value="TreeGrafter"/>
</dbReference>
<accession>A0A7X4WEY3</accession>
<sequence length="94" mass="10150">MKNTFALILLASSVVLPGVVDASDKHEGIEITININSANAEELDKLLLGVGPDKAQSIIEYREQNGKFATIEDLSKVKGIGASTVDKNRDRIQL</sequence>
<dbReference type="PANTHER" id="PTHR21180:SF32">
    <property type="entry name" value="ENDONUCLEASE_EXONUCLEASE_PHOSPHATASE FAMILY DOMAIN-CONTAINING PROTEIN 1"/>
    <property type="match status" value="1"/>
</dbReference>